<feature type="region of interest" description="Disordered" evidence="1">
    <location>
        <begin position="40"/>
        <end position="106"/>
    </location>
</feature>
<dbReference type="EMBL" id="KN880445">
    <property type="protein sequence ID" value="KIY72264.1"/>
    <property type="molecule type" value="Genomic_DNA"/>
</dbReference>
<evidence type="ECO:0000256" key="1">
    <source>
        <dbReference type="SAM" id="MobiDB-lite"/>
    </source>
</evidence>
<dbReference type="Proteomes" id="UP000054007">
    <property type="component" value="Unassembled WGS sequence"/>
</dbReference>
<evidence type="ECO:0000256" key="2">
    <source>
        <dbReference type="SAM" id="SignalP"/>
    </source>
</evidence>
<keyword evidence="2" id="KW-0732">Signal</keyword>
<evidence type="ECO:0000259" key="3">
    <source>
        <dbReference type="Pfam" id="PF21671"/>
    </source>
</evidence>
<proteinExistence type="predicted"/>
<dbReference type="InterPro" id="IPR048661">
    <property type="entry name" value="CPL1-like"/>
</dbReference>
<feature type="signal peptide" evidence="2">
    <location>
        <begin position="1"/>
        <end position="24"/>
    </location>
</feature>
<dbReference type="STRING" id="1314674.A0A0D7BQ24"/>
<keyword evidence="5" id="KW-1185">Reference proteome</keyword>
<dbReference type="OrthoDB" id="10666231at2759"/>
<sequence>MVSLNKLVLFAGAISSAIATTSDASPSNLPAYVARGVEPSGTPNYMARGYEPSGTPAYARRGEPSGTPQYARRNEPSGTPKYAARGATPSQDPQYKRSESSVTPSRRTLQQVAIGDVYSCPEGYEPCPLSANDPEQGYDCVATMYDVDNCGGCAALGRGGACMDEEGVKGATCTLGHCTNHSCLYGYTLYQGQCL</sequence>
<dbReference type="Pfam" id="PF21671">
    <property type="entry name" value="CPL1-like"/>
    <property type="match status" value="1"/>
</dbReference>
<feature type="domain" description="Protein CPL1-like" evidence="3">
    <location>
        <begin position="138"/>
        <end position="190"/>
    </location>
</feature>
<dbReference type="InterPro" id="IPR038955">
    <property type="entry name" value="PriA/CPL1_fungi"/>
</dbReference>
<reference evidence="4 5" key="1">
    <citation type="journal article" date="2015" name="Fungal Genet. Biol.">
        <title>Evolution of novel wood decay mechanisms in Agaricales revealed by the genome sequences of Fistulina hepatica and Cylindrobasidium torrendii.</title>
        <authorList>
            <person name="Floudas D."/>
            <person name="Held B.W."/>
            <person name="Riley R."/>
            <person name="Nagy L.G."/>
            <person name="Koehler G."/>
            <person name="Ransdell A.S."/>
            <person name="Younus H."/>
            <person name="Chow J."/>
            <person name="Chiniquy J."/>
            <person name="Lipzen A."/>
            <person name="Tritt A."/>
            <person name="Sun H."/>
            <person name="Haridas S."/>
            <person name="LaButti K."/>
            <person name="Ohm R.A."/>
            <person name="Kues U."/>
            <person name="Blanchette R.A."/>
            <person name="Grigoriev I.V."/>
            <person name="Minto R.E."/>
            <person name="Hibbett D.S."/>
        </authorList>
    </citation>
    <scope>NUCLEOTIDE SEQUENCE [LARGE SCALE GENOMIC DNA]</scope>
    <source>
        <strain evidence="4 5">FP15055 ss-10</strain>
    </source>
</reference>
<gene>
    <name evidence="4" type="ORF">CYLTODRAFT_55401</name>
</gene>
<evidence type="ECO:0000313" key="5">
    <source>
        <dbReference type="Proteomes" id="UP000054007"/>
    </source>
</evidence>
<dbReference type="AlphaFoldDB" id="A0A0D7BQ24"/>
<name>A0A0D7BQ24_9AGAR</name>
<accession>A0A0D7BQ24</accession>
<evidence type="ECO:0000313" key="4">
    <source>
        <dbReference type="EMBL" id="KIY72264.1"/>
    </source>
</evidence>
<dbReference type="PANTHER" id="PTHR35192">
    <property type="entry name" value="PROTEIN, PUTATIVE-RELATED"/>
    <property type="match status" value="1"/>
</dbReference>
<dbReference type="PANTHER" id="PTHR35192:SF2">
    <property type="entry name" value="APPLE DOMAIN-CONTAINING PROTEIN"/>
    <property type="match status" value="1"/>
</dbReference>
<organism evidence="4 5">
    <name type="scientific">Cylindrobasidium torrendii FP15055 ss-10</name>
    <dbReference type="NCBI Taxonomy" id="1314674"/>
    <lineage>
        <taxon>Eukaryota</taxon>
        <taxon>Fungi</taxon>
        <taxon>Dikarya</taxon>
        <taxon>Basidiomycota</taxon>
        <taxon>Agaricomycotina</taxon>
        <taxon>Agaricomycetes</taxon>
        <taxon>Agaricomycetidae</taxon>
        <taxon>Agaricales</taxon>
        <taxon>Marasmiineae</taxon>
        <taxon>Physalacriaceae</taxon>
        <taxon>Cylindrobasidium</taxon>
    </lineage>
</organism>
<protein>
    <recommendedName>
        <fullName evidence="3">Protein CPL1-like domain-containing protein</fullName>
    </recommendedName>
</protein>
<feature type="chain" id="PRO_5002317288" description="Protein CPL1-like domain-containing protein" evidence="2">
    <location>
        <begin position="25"/>
        <end position="195"/>
    </location>
</feature>